<accession>A0A814ML62</accession>
<sequence length="106" mass="12164">MTKLGEHFHLDKKIQLRGEMRREMVREMKLNTKGSTKKHHLKPLAKAVPKEVDPENVPSEETLRQGKSQQKKEKDFQILETFGGSSNLHDLLMAYQSAYNGCIGKD</sequence>
<gene>
    <name evidence="2" type="ORF">OXX778_LOCUS20204</name>
</gene>
<keyword evidence="3" id="KW-1185">Reference proteome</keyword>
<proteinExistence type="predicted"/>
<comment type="caution">
    <text evidence="2">The sequence shown here is derived from an EMBL/GenBank/DDBJ whole genome shotgun (WGS) entry which is preliminary data.</text>
</comment>
<feature type="region of interest" description="Disordered" evidence="1">
    <location>
        <begin position="31"/>
        <end position="74"/>
    </location>
</feature>
<evidence type="ECO:0000256" key="1">
    <source>
        <dbReference type="SAM" id="MobiDB-lite"/>
    </source>
</evidence>
<evidence type="ECO:0000313" key="3">
    <source>
        <dbReference type="Proteomes" id="UP000663879"/>
    </source>
</evidence>
<evidence type="ECO:0000313" key="2">
    <source>
        <dbReference type="EMBL" id="CAF1081270.1"/>
    </source>
</evidence>
<dbReference type="EMBL" id="CAJNOC010006591">
    <property type="protein sequence ID" value="CAF1081270.1"/>
    <property type="molecule type" value="Genomic_DNA"/>
</dbReference>
<organism evidence="2 3">
    <name type="scientific">Brachionus calyciflorus</name>
    <dbReference type="NCBI Taxonomy" id="104777"/>
    <lineage>
        <taxon>Eukaryota</taxon>
        <taxon>Metazoa</taxon>
        <taxon>Spiralia</taxon>
        <taxon>Gnathifera</taxon>
        <taxon>Rotifera</taxon>
        <taxon>Eurotatoria</taxon>
        <taxon>Monogononta</taxon>
        <taxon>Pseudotrocha</taxon>
        <taxon>Ploima</taxon>
        <taxon>Brachionidae</taxon>
        <taxon>Brachionus</taxon>
    </lineage>
</organism>
<reference evidence="2" key="1">
    <citation type="submission" date="2021-02" db="EMBL/GenBank/DDBJ databases">
        <authorList>
            <person name="Nowell W R."/>
        </authorList>
    </citation>
    <scope>NUCLEOTIDE SEQUENCE</scope>
    <source>
        <strain evidence="2">Ploen Becks lab</strain>
    </source>
</reference>
<protein>
    <submittedName>
        <fullName evidence="2">Uncharacterized protein</fullName>
    </submittedName>
</protein>
<dbReference type="Proteomes" id="UP000663879">
    <property type="component" value="Unassembled WGS sequence"/>
</dbReference>
<name>A0A814ML62_9BILA</name>
<dbReference type="AlphaFoldDB" id="A0A814ML62"/>